<dbReference type="STRING" id="1314778.A0A5C3P5E7"/>
<evidence type="ECO:0000313" key="2">
    <source>
        <dbReference type="Proteomes" id="UP000308197"/>
    </source>
</evidence>
<dbReference type="InParanoid" id="A0A5C3P5E7"/>
<dbReference type="Proteomes" id="UP000308197">
    <property type="component" value="Unassembled WGS sequence"/>
</dbReference>
<dbReference type="EMBL" id="ML211342">
    <property type="protein sequence ID" value="TFK84087.1"/>
    <property type="molecule type" value="Genomic_DNA"/>
</dbReference>
<feature type="non-terminal residue" evidence="1">
    <location>
        <position position="1"/>
    </location>
</feature>
<organism evidence="1 2">
    <name type="scientific">Polyporus arcularius HHB13444</name>
    <dbReference type="NCBI Taxonomy" id="1314778"/>
    <lineage>
        <taxon>Eukaryota</taxon>
        <taxon>Fungi</taxon>
        <taxon>Dikarya</taxon>
        <taxon>Basidiomycota</taxon>
        <taxon>Agaricomycotina</taxon>
        <taxon>Agaricomycetes</taxon>
        <taxon>Polyporales</taxon>
        <taxon>Polyporaceae</taxon>
        <taxon>Polyporus</taxon>
    </lineage>
</organism>
<evidence type="ECO:0000313" key="1">
    <source>
        <dbReference type="EMBL" id="TFK84087.1"/>
    </source>
</evidence>
<feature type="non-terminal residue" evidence="1">
    <location>
        <position position="101"/>
    </location>
</feature>
<sequence>ARLVADAIAGFQHSNTVRRMRAEAEHKAETLVGVVFVFASPTFYKITVTQMLSEAVKNGRYLEERTIVEQFVPPVPRPETFDDEGMKNVNNRAHLLRCFEA</sequence>
<keyword evidence="2" id="KW-1185">Reference proteome</keyword>
<dbReference type="AlphaFoldDB" id="A0A5C3P5E7"/>
<name>A0A5C3P5E7_9APHY</name>
<accession>A0A5C3P5E7</accession>
<reference evidence="1 2" key="1">
    <citation type="journal article" date="2019" name="Nat. Ecol. Evol.">
        <title>Megaphylogeny resolves global patterns of mushroom evolution.</title>
        <authorList>
            <person name="Varga T."/>
            <person name="Krizsan K."/>
            <person name="Foldi C."/>
            <person name="Dima B."/>
            <person name="Sanchez-Garcia M."/>
            <person name="Sanchez-Ramirez S."/>
            <person name="Szollosi G.J."/>
            <person name="Szarkandi J.G."/>
            <person name="Papp V."/>
            <person name="Albert L."/>
            <person name="Andreopoulos W."/>
            <person name="Angelini C."/>
            <person name="Antonin V."/>
            <person name="Barry K.W."/>
            <person name="Bougher N.L."/>
            <person name="Buchanan P."/>
            <person name="Buyck B."/>
            <person name="Bense V."/>
            <person name="Catcheside P."/>
            <person name="Chovatia M."/>
            <person name="Cooper J."/>
            <person name="Damon W."/>
            <person name="Desjardin D."/>
            <person name="Finy P."/>
            <person name="Geml J."/>
            <person name="Haridas S."/>
            <person name="Hughes K."/>
            <person name="Justo A."/>
            <person name="Karasinski D."/>
            <person name="Kautmanova I."/>
            <person name="Kiss B."/>
            <person name="Kocsube S."/>
            <person name="Kotiranta H."/>
            <person name="LaButti K.M."/>
            <person name="Lechner B.E."/>
            <person name="Liimatainen K."/>
            <person name="Lipzen A."/>
            <person name="Lukacs Z."/>
            <person name="Mihaltcheva S."/>
            <person name="Morgado L.N."/>
            <person name="Niskanen T."/>
            <person name="Noordeloos M.E."/>
            <person name="Ohm R.A."/>
            <person name="Ortiz-Santana B."/>
            <person name="Ovrebo C."/>
            <person name="Racz N."/>
            <person name="Riley R."/>
            <person name="Savchenko A."/>
            <person name="Shiryaev A."/>
            <person name="Soop K."/>
            <person name="Spirin V."/>
            <person name="Szebenyi C."/>
            <person name="Tomsovsky M."/>
            <person name="Tulloss R.E."/>
            <person name="Uehling J."/>
            <person name="Grigoriev I.V."/>
            <person name="Vagvolgyi C."/>
            <person name="Papp T."/>
            <person name="Martin F.M."/>
            <person name="Miettinen O."/>
            <person name="Hibbett D.S."/>
            <person name="Nagy L.G."/>
        </authorList>
    </citation>
    <scope>NUCLEOTIDE SEQUENCE [LARGE SCALE GENOMIC DNA]</scope>
    <source>
        <strain evidence="1 2">HHB13444</strain>
    </source>
</reference>
<protein>
    <submittedName>
        <fullName evidence="1">Uncharacterized protein</fullName>
    </submittedName>
</protein>
<proteinExistence type="predicted"/>
<gene>
    <name evidence="1" type="ORF">K466DRAFT_461832</name>
</gene>